<dbReference type="Gene3D" id="1.10.443.10">
    <property type="entry name" value="Intergrase catalytic core"/>
    <property type="match status" value="1"/>
</dbReference>
<protein>
    <submittedName>
        <fullName evidence="3">Site-specific integrase</fullName>
    </submittedName>
</protein>
<accession>A0A7J5GUL9</accession>
<keyword evidence="2" id="KW-0472">Membrane</keyword>
<dbReference type="GO" id="GO:0003677">
    <property type="term" value="F:DNA binding"/>
    <property type="evidence" value="ECO:0007669"/>
    <property type="project" value="InterPro"/>
</dbReference>
<feature type="non-terminal residue" evidence="3">
    <location>
        <position position="1"/>
    </location>
</feature>
<feature type="transmembrane region" description="Helical" evidence="2">
    <location>
        <begin position="20"/>
        <end position="36"/>
    </location>
</feature>
<proteinExistence type="predicted"/>
<dbReference type="EMBL" id="WCUA01000040">
    <property type="protein sequence ID" value="KAB4181255.1"/>
    <property type="molecule type" value="Genomic_DNA"/>
</dbReference>
<dbReference type="InterPro" id="IPR013762">
    <property type="entry name" value="Integrase-like_cat_sf"/>
</dbReference>
<organism evidence="3 4">
    <name type="scientific">Bacteroides uniformis</name>
    <dbReference type="NCBI Taxonomy" id="820"/>
    <lineage>
        <taxon>Bacteria</taxon>
        <taxon>Pseudomonadati</taxon>
        <taxon>Bacteroidota</taxon>
        <taxon>Bacteroidia</taxon>
        <taxon>Bacteroidales</taxon>
        <taxon>Bacteroidaceae</taxon>
        <taxon>Bacteroides</taxon>
    </lineage>
</organism>
<sequence>QRIIHIEPRYKRQRAMRDMFLFMCFTGLSYVDLKAITYDNIHTDSDGGTWLMGNRIKTGVAYVVKLLPIAIELIEKYRGTDEKKDSPNVSFR</sequence>
<dbReference type="InterPro" id="IPR011010">
    <property type="entry name" value="DNA_brk_join_enz"/>
</dbReference>
<evidence type="ECO:0000313" key="4">
    <source>
        <dbReference type="Proteomes" id="UP000442334"/>
    </source>
</evidence>
<dbReference type="GO" id="GO:0015074">
    <property type="term" value="P:DNA integration"/>
    <property type="evidence" value="ECO:0007669"/>
    <property type="project" value="InterPro"/>
</dbReference>
<reference evidence="3 4" key="1">
    <citation type="journal article" date="2019" name="Nat. Med.">
        <title>A library of human gut bacterial isolates paired with longitudinal multiomics data enables mechanistic microbiome research.</title>
        <authorList>
            <person name="Poyet M."/>
            <person name="Groussin M."/>
            <person name="Gibbons S.M."/>
            <person name="Avila-Pacheco J."/>
            <person name="Jiang X."/>
            <person name="Kearney S.M."/>
            <person name="Perrotta A.R."/>
            <person name="Berdy B."/>
            <person name="Zhao S."/>
            <person name="Lieberman T.D."/>
            <person name="Swanson P.K."/>
            <person name="Smith M."/>
            <person name="Roesemann S."/>
            <person name="Alexander J.E."/>
            <person name="Rich S.A."/>
            <person name="Livny J."/>
            <person name="Vlamakis H."/>
            <person name="Clish C."/>
            <person name="Bullock K."/>
            <person name="Deik A."/>
            <person name="Scott J."/>
            <person name="Pierce K.A."/>
            <person name="Xavier R.J."/>
            <person name="Alm E.J."/>
        </authorList>
    </citation>
    <scope>NUCLEOTIDE SEQUENCE [LARGE SCALE GENOMIC DNA]</scope>
    <source>
        <strain evidence="3 4">BIOML-A21</strain>
    </source>
</reference>
<dbReference type="SUPFAM" id="SSF56349">
    <property type="entry name" value="DNA breaking-rejoining enzymes"/>
    <property type="match status" value="1"/>
</dbReference>
<name>A0A7J5GUL9_BACUN</name>
<gene>
    <name evidence="3" type="ORF">GAQ34_20925</name>
</gene>
<evidence type="ECO:0000256" key="2">
    <source>
        <dbReference type="SAM" id="Phobius"/>
    </source>
</evidence>
<keyword evidence="2" id="KW-1133">Transmembrane helix</keyword>
<dbReference type="AlphaFoldDB" id="A0A7J5GUL9"/>
<evidence type="ECO:0000256" key="1">
    <source>
        <dbReference type="ARBA" id="ARBA00023172"/>
    </source>
</evidence>
<dbReference type="Proteomes" id="UP000442334">
    <property type="component" value="Unassembled WGS sequence"/>
</dbReference>
<comment type="caution">
    <text evidence="3">The sequence shown here is derived from an EMBL/GenBank/DDBJ whole genome shotgun (WGS) entry which is preliminary data.</text>
</comment>
<keyword evidence="2" id="KW-0812">Transmembrane</keyword>
<evidence type="ECO:0000313" key="3">
    <source>
        <dbReference type="EMBL" id="KAB4181255.1"/>
    </source>
</evidence>
<keyword evidence="1" id="KW-0233">DNA recombination</keyword>
<dbReference type="GO" id="GO:0006310">
    <property type="term" value="P:DNA recombination"/>
    <property type="evidence" value="ECO:0007669"/>
    <property type="project" value="UniProtKB-KW"/>
</dbReference>